<evidence type="ECO:0000259" key="1">
    <source>
        <dbReference type="Pfam" id="PF07238"/>
    </source>
</evidence>
<evidence type="ECO:0000313" key="2">
    <source>
        <dbReference type="EMBL" id="SPF43174.1"/>
    </source>
</evidence>
<reference evidence="3" key="1">
    <citation type="submission" date="2018-02" db="EMBL/GenBank/DDBJ databases">
        <authorList>
            <person name="Hausmann B."/>
        </authorList>
    </citation>
    <scope>NUCLEOTIDE SEQUENCE [LARGE SCALE GENOMIC DNA]</scope>
    <source>
        <strain evidence="3">Peat soil MAG SbA1</strain>
    </source>
</reference>
<dbReference type="EMBL" id="OMOD01000142">
    <property type="protein sequence ID" value="SPF43174.1"/>
    <property type="molecule type" value="Genomic_DNA"/>
</dbReference>
<proteinExistence type="predicted"/>
<evidence type="ECO:0000313" key="3">
    <source>
        <dbReference type="Proteomes" id="UP000238701"/>
    </source>
</evidence>
<feature type="domain" description="PilZ" evidence="1">
    <location>
        <begin position="3"/>
        <end position="92"/>
    </location>
</feature>
<accession>A0A2U3KU39</accession>
<gene>
    <name evidence="2" type="ORF">SBA1_480044</name>
</gene>
<dbReference type="AlphaFoldDB" id="A0A2U3KU39"/>
<sequence>MIERRNEPRTKLDLALRVWGIDGKGEQFLQEARARDISLSGALLSGLDLNLHSGDVIGILYAGKSARYRVVWVRYDGAGEKMQVAVHRVEADACPWLDLLVEASEAEAAPVATQAP</sequence>
<dbReference type="InterPro" id="IPR009875">
    <property type="entry name" value="PilZ_domain"/>
</dbReference>
<dbReference type="Proteomes" id="UP000238701">
    <property type="component" value="Unassembled WGS sequence"/>
</dbReference>
<organism evidence="2 3">
    <name type="scientific">Candidatus Sulfotelmatobacter kueseliae</name>
    <dbReference type="NCBI Taxonomy" id="2042962"/>
    <lineage>
        <taxon>Bacteria</taxon>
        <taxon>Pseudomonadati</taxon>
        <taxon>Acidobacteriota</taxon>
        <taxon>Terriglobia</taxon>
        <taxon>Terriglobales</taxon>
        <taxon>Candidatus Korobacteraceae</taxon>
        <taxon>Candidatus Sulfotelmatobacter</taxon>
    </lineage>
</organism>
<dbReference type="GO" id="GO:0035438">
    <property type="term" value="F:cyclic-di-GMP binding"/>
    <property type="evidence" value="ECO:0007669"/>
    <property type="project" value="InterPro"/>
</dbReference>
<name>A0A2U3KU39_9BACT</name>
<protein>
    <recommendedName>
        <fullName evidence="1">PilZ domain-containing protein</fullName>
    </recommendedName>
</protein>
<dbReference type="Pfam" id="PF07238">
    <property type="entry name" value="PilZ"/>
    <property type="match status" value="1"/>
</dbReference>